<sequence>MYVTRPLSHFRRFPSALSTAPEGPNSGYLVVLDDEAENTCCFGSCEDPRIYQLPFPQNKTFTVRFTSSTGSNGNSSSSRDVIFIPVINQPLSSNLYYAIEPHGRLKGEVQSNLKAEEVACCCWNELIPDANLELFDPGNVRQHFMIYPYESLFNSGCFCARSVVQDGCPPRFLSKKGWRLYTDKSIYMDEALGVDMSSRARHPSLDFPLDWTRSMGMVVGKWYCPFLFVRDGSLADQVKKSMFYEMTLKQRWEQVYACENIPQRDTIVVDVVIEDEVVHVGGNKAEWRDEVGGVMWFRGGKGEKDKVGLSMAIVERMKWEEERAGWVGGEGRKAAVRTEVEIDREGKRLGCYMLVERFVLRRMDGSVALTYDFMHSHVINTKLE</sequence>
<dbReference type="Proteomes" id="UP001057402">
    <property type="component" value="Chromosome 5"/>
</dbReference>
<name>A0ACB9QPY1_9MYRT</name>
<protein>
    <submittedName>
        <fullName evidence="1">Uncharacterized protein</fullName>
    </submittedName>
</protein>
<organism evidence="1 2">
    <name type="scientific">Melastoma candidum</name>
    <dbReference type="NCBI Taxonomy" id="119954"/>
    <lineage>
        <taxon>Eukaryota</taxon>
        <taxon>Viridiplantae</taxon>
        <taxon>Streptophyta</taxon>
        <taxon>Embryophyta</taxon>
        <taxon>Tracheophyta</taxon>
        <taxon>Spermatophyta</taxon>
        <taxon>Magnoliopsida</taxon>
        <taxon>eudicotyledons</taxon>
        <taxon>Gunneridae</taxon>
        <taxon>Pentapetalae</taxon>
        <taxon>rosids</taxon>
        <taxon>malvids</taxon>
        <taxon>Myrtales</taxon>
        <taxon>Melastomataceae</taxon>
        <taxon>Melastomatoideae</taxon>
        <taxon>Melastomateae</taxon>
        <taxon>Melastoma</taxon>
    </lineage>
</organism>
<gene>
    <name evidence="1" type="ORF">MLD38_017468</name>
</gene>
<evidence type="ECO:0000313" key="2">
    <source>
        <dbReference type="Proteomes" id="UP001057402"/>
    </source>
</evidence>
<comment type="caution">
    <text evidence="1">The sequence shown here is derived from an EMBL/GenBank/DDBJ whole genome shotgun (WGS) entry which is preliminary data.</text>
</comment>
<dbReference type="EMBL" id="CM042884">
    <property type="protein sequence ID" value="KAI4368971.1"/>
    <property type="molecule type" value="Genomic_DNA"/>
</dbReference>
<accession>A0ACB9QPY1</accession>
<reference evidence="2" key="1">
    <citation type="journal article" date="2023" name="Front. Plant Sci.">
        <title>Chromosomal-level genome assembly of Melastoma candidum provides insights into trichome evolution.</title>
        <authorList>
            <person name="Zhong Y."/>
            <person name="Wu W."/>
            <person name="Sun C."/>
            <person name="Zou P."/>
            <person name="Liu Y."/>
            <person name="Dai S."/>
            <person name="Zhou R."/>
        </authorList>
    </citation>
    <scope>NUCLEOTIDE SEQUENCE [LARGE SCALE GENOMIC DNA]</scope>
</reference>
<evidence type="ECO:0000313" key="1">
    <source>
        <dbReference type="EMBL" id="KAI4368971.1"/>
    </source>
</evidence>
<proteinExistence type="predicted"/>
<keyword evidence="2" id="KW-1185">Reference proteome</keyword>